<dbReference type="Gene3D" id="1.10.3810.10">
    <property type="entry name" value="Biosynthetic peptidoglycan transglycosylase-like"/>
    <property type="match status" value="1"/>
</dbReference>
<dbReference type="InterPro" id="IPR023346">
    <property type="entry name" value="Lysozyme-like_dom_sf"/>
</dbReference>
<dbReference type="Pfam" id="PF00905">
    <property type="entry name" value="Transpeptidase"/>
    <property type="match status" value="1"/>
</dbReference>
<evidence type="ECO:0000313" key="16">
    <source>
        <dbReference type="EMBL" id="CCI53411.1"/>
    </source>
</evidence>
<evidence type="ECO:0000256" key="11">
    <source>
        <dbReference type="ARBA" id="ARBA00023316"/>
    </source>
</evidence>
<dbReference type="InterPro" id="IPR001460">
    <property type="entry name" value="PCN-bd_Tpept"/>
</dbReference>
<name>A0A077M7Z9_9MICO</name>
<evidence type="ECO:0000256" key="14">
    <source>
        <dbReference type="SAM" id="MobiDB-lite"/>
    </source>
</evidence>
<evidence type="ECO:0000256" key="9">
    <source>
        <dbReference type="ARBA" id="ARBA00022984"/>
    </source>
</evidence>
<comment type="caution">
    <text evidence="16">The sequence shown here is derived from an EMBL/GenBank/DDBJ whole genome shotgun (WGS) entry which is preliminary data.</text>
</comment>
<comment type="catalytic activity">
    <reaction evidence="12">
        <text>Preferential cleavage: (Ac)2-L-Lys-D-Ala-|-D-Ala. Also transpeptidation of peptidyl-alanyl moieties that are N-acyl substituents of D-alanine.</text>
        <dbReference type="EC" id="3.4.16.4"/>
    </reaction>
</comment>
<proteinExistence type="inferred from homology"/>
<sequence length="827" mass="86637">MPVRPDRASMPHLMSLLAAFVAVSVGLGVLAAGVFIPGVGALGSVASKSVKAFESIPDDFEPQALAQQSRIYDADNKVIATPYDQNRIIVKLSKVAPIMQQAQVAIEDDRFFDHGPIDIRGTFRAFFNNASGNATQGGSSITQQYVKLTLQEEALQKGDEAAAAEAVSVNYARKLREMRLAMHVEETMTKRQILEGYMNLAYYGDLAYGIEAAAVHYFNVHASDLNLSQAATLAGVVQSPGTSDPHNYPEIAERRRNTVLDRMQELGLISAAESAAAKKPTVKSMLRIRNSEGGTCARSPEPFFCQYAMEYMLGLKALGANRAERLLNINRGGLRIHTTLHSDWQTEIFRTLTAQVPTGDPSGVGAAAAVVEPGTGKLLAMVQTSEFDWTAKESSVAKTSQSWVVPQKYKGTLGFPIGSTAKIYTIVTALEKGWPVNGQVPAPPAGPTQAAAHAFPPNSYHDACGSGDTWYVRNDYTTTAPVMDFRTATANSVNTAFAASMIALGGCEVQKTMTKMGLLDGAGKVTEPAPSSLVLGSGSVPPLTLANSYATLAADGKYCDINPIESIETANGKKIKLPATKCKQVISQDVARGTTELLKGVLTNGTGTKARAYFNRPAAGKTGTHEGHQQSWFVGYTPQFATAVYVGTPISAHSMDGISIGGRYYPRVFGGDIAAPLWGQIMAEVSADSPWVDFKAPSAAVLYGNLSPLPGVIGMSLANAISTLQANGFQGFYLGTQNSTAPAGTVVATAPSGRAAKGTAVGLYTSTGFVPAPPRPPTSPSSPSTPGSPTSPSTPGSPTSPSTSGGGGITSPPPSNGPTTPTGTSTG</sequence>
<evidence type="ECO:0000256" key="13">
    <source>
        <dbReference type="ARBA" id="ARBA00049902"/>
    </source>
</evidence>
<dbReference type="GO" id="GO:0008360">
    <property type="term" value="P:regulation of cell shape"/>
    <property type="evidence" value="ECO:0007669"/>
    <property type="project" value="UniProtKB-KW"/>
</dbReference>
<dbReference type="STRING" id="1193518.BN13_390028"/>
<dbReference type="PROSITE" id="PS51178">
    <property type="entry name" value="PASTA"/>
    <property type="match status" value="1"/>
</dbReference>
<dbReference type="GO" id="GO:0008658">
    <property type="term" value="F:penicillin binding"/>
    <property type="evidence" value="ECO:0007669"/>
    <property type="project" value="InterPro"/>
</dbReference>
<dbReference type="GO" id="GO:0006508">
    <property type="term" value="P:proteolysis"/>
    <property type="evidence" value="ECO:0007669"/>
    <property type="project" value="UniProtKB-KW"/>
</dbReference>
<dbReference type="Pfam" id="PF00912">
    <property type="entry name" value="Transgly"/>
    <property type="match status" value="1"/>
</dbReference>
<evidence type="ECO:0000256" key="6">
    <source>
        <dbReference type="ARBA" id="ARBA00022679"/>
    </source>
</evidence>
<dbReference type="InterPro" id="IPR005543">
    <property type="entry name" value="PASTA_dom"/>
</dbReference>
<dbReference type="InterPro" id="IPR001264">
    <property type="entry name" value="Glyco_trans_51"/>
</dbReference>
<dbReference type="RefSeq" id="WP_084733629.1">
    <property type="nucleotide sequence ID" value="NZ_HF571038.1"/>
</dbReference>
<reference evidence="16 17" key="1">
    <citation type="journal article" date="2013" name="ISME J.">
        <title>A metabolic model for members of the genus Tetrasphaera involved in enhanced biological phosphorus removal.</title>
        <authorList>
            <person name="Kristiansen R."/>
            <person name="Nguyen H.T.T."/>
            <person name="Saunders A.M."/>
            <person name="Nielsen J.L."/>
            <person name="Wimmer R."/>
            <person name="Le V.Q."/>
            <person name="McIlroy S.J."/>
            <person name="Petrovski S."/>
            <person name="Seviour R.J."/>
            <person name="Calteau A."/>
            <person name="Nielsen K.L."/>
            <person name="Nielsen P.H."/>
        </authorList>
    </citation>
    <scope>NUCLEOTIDE SEQUENCE [LARGE SCALE GENOMIC DNA]</scope>
    <source>
        <strain evidence="16 17">Ben 74</strain>
    </source>
</reference>
<dbReference type="Gene3D" id="3.40.710.10">
    <property type="entry name" value="DD-peptidase/beta-lactamase superfamily"/>
    <property type="match status" value="1"/>
</dbReference>
<feature type="compositionally biased region" description="Low complexity" evidence="14">
    <location>
        <begin position="817"/>
        <end position="827"/>
    </location>
</feature>
<keyword evidence="9" id="KW-0573">Peptidoglycan synthesis</keyword>
<organism evidence="16 17">
    <name type="scientific">Nostocoides jenkinsii Ben 74</name>
    <dbReference type="NCBI Taxonomy" id="1193518"/>
    <lineage>
        <taxon>Bacteria</taxon>
        <taxon>Bacillati</taxon>
        <taxon>Actinomycetota</taxon>
        <taxon>Actinomycetes</taxon>
        <taxon>Micrococcales</taxon>
        <taxon>Intrasporangiaceae</taxon>
        <taxon>Nostocoides</taxon>
    </lineage>
</organism>
<evidence type="ECO:0000256" key="5">
    <source>
        <dbReference type="ARBA" id="ARBA00022676"/>
    </source>
</evidence>
<protein>
    <submittedName>
        <fullName evidence="16">Putative transpeptidase</fullName>
    </submittedName>
</protein>
<keyword evidence="8" id="KW-0133">Cell shape</keyword>
<keyword evidence="5" id="KW-0328">Glycosyltransferase</keyword>
<dbReference type="CDD" id="cd06577">
    <property type="entry name" value="PASTA_pknB"/>
    <property type="match status" value="1"/>
</dbReference>
<dbReference type="GO" id="GO:0008955">
    <property type="term" value="F:peptidoglycan glycosyltransferase activity"/>
    <property type="evidence" value="ECO:0007669"/>
    <property type="project" value="UniProtKB-EC"/>
</dbReference>
<keyword evidence="4" id="KW-0645">Protease</keyword>
<comment type="similarity">
    <text evidence="1">In the C-terminal section; belongs to the transpeptidase family.</text>
</comment>
<accession>A0A077M7Z9</accession>
<dbReference type="AlphaFoldDB" id="A0A077M7Z9"/>
<feature type="domain" description="PASTA" evidence="15">
    <location>
        <begin position="704"/>
        <end position="767"/>
    </location>
</feature>
<dbReference type="GO" id="GO:0071555">
    <property type="term" value="P:cell wall organization"/>
    <property type="evidence" value="ECO:0007669"/>
    <property type="project" value="UniProtKB-KW"/>
</dbReference>
<evidence type="ECO:0000256" key="7">
    <source>
        <dbReference type="ARBA" id="ARBA00022801"/>
    </source>
</evidence>
<dbReference type="GO" id="GO:0009252">
    <property type="term" value="P:peptidoglycan biosynthetic process"/>
    <property type="evidence" value="ECO:0007669"/>
    <property type="project" value="UniProtKB-KW"/>
</dbReference>
<evidence type="ECO:0000256" key="1">
    <source>
        <dbReference type="ARBA" id="ARBA00007090"/>
    </source>
</evidence>
<dbReference type="FunFam" id="1.10.3810.10:FF:000001">
    <property type="entry name" value="Penicillin-binding protein 1A"/>
    <property type="match status" value="1"/>
</dbReference>
<evidence type="ECO:0000256" key="3">
    <source>
        <dbReference type="ARBA" id="ARBA00022645"/>
    </source>
</evidence>
<evidence type="ECO:0000256" key="2">
    <source>
        <dbReference type="ARBA" id="ARBA00007739"/>
    </source>
</evidence>
<dbReference type="InterPro" id="IPR012338">
    <property type="entry name" value="Beta-lactam/transpept-like"/>
</dbReference>
<comment type="similarity">
    <text evidence="2">In the N-terminal section; belongs to the glycosyltransferase 51 family.</text>
</comment>
<keyword evidence="17" id="KW-1185">Reference proteome</keyword>
<feature type="compositionally biased region" description="Pro residues" evidence="14">
    <location>
        <begin position="771"/>
        <end position="780"/>
    </location>
</feature>
<dbReference type="Gene3D" id="3.30.10.20">
    <property type="match status" value="1"/>
</dbReference>
<dbReference type="Proteomes" id="UP000035720">
    <property type="component" value="Unassembled WGS sequence"/>
</dbReference>
<dbReference type="SMART" id="SM00740">
    <property type="entry name" value="PASTA"/>
    <property type="match status" value="1"/>
</dbReference>
<feature type="region of interest" description="Disordered" evidence="14">
    <location>
        <begin position="766"/>
        <end position="827"/>
    </location>
</feature>
<dbReference type="PANTHER" id="PTHR32282">
    <property type="entry name" value="BINDING PROTEIN TRANSPEPTIDASE, PUTATIVE-RELATED"/>
    <property type="match status" value="1"/>
</dbReference>
<dbReference type="GO" id="GO:0009002">
    <property type="term" value="F:serine-type D-Ala-D-Ala carboxypeptidase activity"/>
    <property type="evidence" value="ECO:0007669"/>
    <property type="project" value="UniProtKB-EC"/>
</dbReference>
<evidence type="ECO:0000313" key="17">
    <source>
        <dbReference type="Proteomes" id="UP000035720"/>
    </source>
</evidence>
<comment type="catalytic activity">
    <reaction evidence="13">
        <text>[GlcNAc-(1-&gt;4)-Mur2Ac(oyl-L-Ala-gamma-D-Glu-L-Lys-D-Ala-D-Ala)](n)-di-trans,octa-cis-undecaprenyl diphosphate + beta-D-GlcNAc-(1-&gt;4)-Mur2Ac(oyl-L-Ala-gamma-D-Glu-L-Lys-D-Ala-D-Ala)-di-trans,octa-cis-undecaprenyl diphosphate = [GlcNAc-(1-&gt;4)-Mur2Ac(oyl-L-Ala-gamma-D-Glu-L-Lys-D-Ala-D-Ala)](n+1)-di-trans,octa-cis-undecaprenyl diphosphate + di-trans,octa-cis-undecaprenyl diphosphate + H(+)</text>
        <dbReference type="Rhea" id="RHEA:23708"/>
        <dbReference type="Rhea" id="RHEA-COMP:9602"/>
        <dbReference type="Rhea" id="RHEA-COMP:9603"/>
        <dbReference type="ChEBI" id="CHEBI:15378"/>
        <dbReference type="ChEBI" id="CHEBI:58405"/>
        <dbReference type="ChEBI" id="CHEBI:60033"/>
        <dbReference type="ChEBI" id="CHEBI:78435"/>
        <dbReference type="EC" id="2.4.99.28"/>
    </reaction>
</comment>
<dbReference type="InterPro" id="IPR036950">
    <property type="entry name" value="PBP_transglycosylase"/>
</dbReference>
<evidence type="ECO:0000259" key="15">
    <source>
        <dbReference type="PROSITE" id="PS51178"/>
    </source>
</evidence>
<keyword evidence="10" id="KW-0511">Multifunctional enzyme</keyword>
<dbReference type="EMBL" id="CAJC01000149">
    <property type="protein sequence ID" value="CCI53411.1"/>
    <property type="molecule type" value="Genomic_DNA"/>
</dbReference>
<dbReference type="InterPro" id="IPR050396">
    <property type="entry name" value="Glycosyltr_51/Transpeptidase"/>
</dbReference>
<keyword evidence="6" id="KW-0808">Transferase</keyword>
<feature type="compositionally biased region" description="Low complexity" evidence="14">
    <location>
        <begin position="781"/>
        <end position="803"/>
    </location>
</feature>
<keyword evidence="11" id="KW-0961">Cell wall biogenesis/degradation</keyword>
<dbReference type="OrthoDB" id="9766909at2"/>
<evidence type="ECO:0000256" key="8">
    <source>
        <dbReference type="ARBA" id="ARBA00022960"/>
    </source>
</evidence>
<evidence type="ECO:0000256" key="12">
    <source>
        <dbReference type="ARBA" id="ARBA00034000"/>
    </source>
</evidence>
<dbReference type="SUPFAM" id="SSF53955">
    <property type="entry name" value="Lysozyme-like"/>
    <property type="match status" value="1"/>
</dbReference>
<dbReference type="Pfam" id="PF03793">
    <property type="entry name" value="PASTA"/>
    <property type="match status" value="1"/>
</dbReference>
<keyword evidence="3" id="KW-0121">Carboxypeptidase</keyword>
<evidence type="ECO:0000256" key="4">
    <source>
        <dbReference type="ARBA" id="ARBA00022670"/>
    </source>
</evidence>
<dbReference type="SUPFAM" id="SSF56601">
    <property type="entry name" value="beta-lactamase/transpeptidase-like"/>
    <property type="match status" value="1"/>
</dbReference>
<dbReference type="GO" id="GO:0030288">
    <property type="term" value="C:outer membrane-bounded periplasmic space"/>
    <property type="evidence" value="ECO:0007669"/>
    <property type="project" value="TreeGrafter"/>
</dbReference>
<gene>
    <name evidence="16" type="ORF">BN13_390028</name>
</gene>
<keyword evidence="7" id="KW-0378">Hydrolase</keyword>
<dbReference type="PANTHER" id="PTHR32282:SF33">
    <property type="entry name" value="PEPTIDOGLYCAN GLYCOSYLTRANSFERASE"/>
    <property type="match status" value="1"/>
</dbReference>
<evidence type="ECO:0000256" key="10">
    <source>
        <dbReference type="ARBA" id="ARBA00023268"/>
    </source>
</evidence>